<keyword evidence="2" id="KW-1185">Reference proteome</keyword>
<dbReference type="EMBL" id="CAKOFQ010006874">
    <property type="protein sequence ID" value="CAH1978703.1"/>
    <property type="molecule type" value="Genomic_DNA"/>
</dbReference>
<proteinExistence type="predicted"/>
<reference evidence="1" key="1">
    <citation type="submission" date="2022-03" db="EMBL/GenBank/DDBJ databases">
        <authorList>
            <person name="Sayadi A."/>
        </authorList>
    </citation>
    <scope>NUCLEOTIDE SEQUENCE</scope>
</reference>
<evidence type="ECO:0000313" key="2">
    <source>
        <dbReference type="Proteomes" id="UP001152888"/>
    </source>
</evidence>
<sequence>MTTGAYQVKELEEVLEEERNPEKKIWYREWLTRGESQGASTNLIREVPDTHDAWKKGANGFEARSNFPFCCGAIDGKNVLIEAPPHTGSEYFNCKGSFSVVLMAIVDHNYCFSYFKLVIMLFLYLNDIVDTDYLLPMKKRFSFIGLVVPEE</sequence>
<comment type="caution">
    <text evidence="1">The sequence shown here is derived from an EMBL/GenBank/DDBJ whole genome shotgun (WGS) entry which is preliminary data.</text>
</comment>
<name>A0A9P0KRW7_ACAOB</name>
<dbReference type="Proteomes" id="UP001152888">
    <property type="component" value="Unassembled WGS sequence"/>
</dbReference>
<gene>
    <name evidence="1" type="ORF">ACAOBT_LOCUS13231</name>
</gene>
<accession>A0A9P0KRW7</accession>
<evidence type="ECO:0000313" key="1">
    <source>
        <dbReference type="EMBL" id="CAH1978703.1"/>
    </source>
</evidence>
<organism evidence="1 2">
    <name type="scientific">Acanthoscelides obtectus</name>
    <name type="common">Bean weevil</name>
    <name type="synonym">Bruchus obtectus</name>
    <dbReference type="NCBI Taxonomy" id="200917"/>
    <lineage>
        <taxon>Eukaryota</taxon>
        <taxon>Metazoa</taxon>
        <taxon>Ecdysozoa</taxon>
        <taxon>Arthropoda</taxon>
        <taxon>Hexapoda</taxon>
        <taxon>Insecta</taxon>
        <taxon>Pterygota</taxon>
        <taxon>Neoptera</taxon>
        <taxon>Endopterygota</taxon>
        <taxon>Coleoptera</taxon>
        <taxon>Polyphaga</taxon>
        <taxon>Cucujiformia</taxon>
        <taxon>Chrysomeloidea</taxon>
        <taxon>Chrysomelidae</taxon>
        <taxon>Bruchinae</taxon>
        <taxon>Bruchini</taxon>
        <taxon>Acanthoscelides</taxon>
    </lineage>
</organism>
<protein>
    <submittedName>
        <fullName evidence="1">Uncharacterized protein</fullName>
    </submittedName>
</protein>
<dbReference type="OrthoDB" id="6775305at2759"/>
<dbReference type="AlphaFoldDB" id="A0A9P0KRW7"/>